<evidence type="ECO:0000313" key="2">
    <source>
        <dbReference type="Proteomes" id="UP000887574"/>
    </source>
</evidence>
<feature type="region of interest" description="Disordered" evidence="1">
    <location>
        <begin position="22"/>
        <end position="90"/>
    </location>
</feature>
<sequence>MNVPCLTIPDILRHKPAILKAIEHGSSTKRSDPKSPLRRQSAPPSQSKWSASSGILSSSSLSLKWKQPPKSPSSSRSSGRSQPKEASRTP</sequence>
<organism evidence="2 3">
    <name type="scientific">Ditylenchus dipsaci</name>
    <dbReference type="NCBI Taxonomy" id="166011"/>
    <lineage>
        <taxon>Eukaryota</taxon>
        <taxon>Metazoa</taxon>
        <taxon>Ecdysozoa</taxon>
        <taxon>Nematoda</taxon>
        <taxon>Chromadorea</taxon>
        <taxon>Rhabditida</taxon>
        <taxon>Tylenchina</taxon>
        <taxon>Tylenchomorpha</taxon>
        <taxon>Sphaerularioidea</taxon>
        <taxon>Anguinidae</taxon>
        <taxon>Anguininae</taxon>
        <taxon>Ditylenchus</taxon>
    </lineage>
</organism>
<evidence type="ECO:0000256" key="1">
    <source>
        <dbReference type="SAM" id="MobiDB-lite"/>
    </source>
</evidence>
<reference evidence="3" key="1">
    <citation type="submission" date="2022-11" db="UniProtKB">
        <authorList>
            <consortium name="WormBaseParasite"/>
        </authorList>
    </citation>
    <scope>IDENTIFICATION</scope>
</reference>
<protein>
    <submittedName>
        <fullName evidence="3">Uncharacterized protein</fullName>
    </submittedName>
</protein>
<proteinExistence type="predicted"/>
<evidence type="ECO:0000313" key="3">
    <source>
        <dbReference type="WBParaSite" id="jg26007"/>
    </source>
</evidence>
<name>A0A915E5J0_9BILA</name>
<dbReference type="WBParaSite" id="jg26007">
    <property type="protein sequence ID" value="jg26007"/>
    <property type="gene ID" value="jg26007"/>
</dbReference>
<dbReference type="Proteomes" id="UP000887574">
    <property type="component" value="Unplaced"/>
</dbReference>
<accession>A0A915E5J0</accession>
<keyword evidence="2" id="KW-1185">Reference proteome</keyword>
<feature type="compositionally biased region" description="Low complexity" evidence="1">
    <location>
        <begin position="47"/>
        <end position="81"/>
    </location>
</feature>
<dbReference type="AlphaFoldDB" id="A0A915E5J0"/>